<reference evidence="1" key="1">
    <citation type="submission" date="2016-10" db="EMBL/GenBank/DDBJ databases">
        <authorList>
            <person name="de Groot N.N."/>
        </authorList>
    </citation>
    <scope>NUCLEOTIDE SEQUENCE</scope>
</reference>
<dbReference type="PANTHER" id="PTHR33988">
    <property type="entry name" value="ENDORIBONUCLEASE MAZF-RELATED"/>
    <property type="match status" value="1"/>
</dbReference>
<dbReference type="SUPFAM" id="SSF50118">
    <property type="entry name" value="Cell growth inhibitor/plasmid maintenance toxic component"/>
    <property type="match status" value="1"/>
</dbReference>
<dbReference type="Gene3D" id="2.30.30.110">
    <property type="match status" value="1"/>
</dbReference>
<dbReference type="InterPro" id="IPR003477">
    <property type="entry name" value="PemK-like"/>
</dbReference>
<dbReference type="GO" id="GO:0016075">
    <property type="term" value="P:rRNA catabolic process"/>
    <property type="evidence" value="ECO:0007669"/>
    <property type="project" value="TreeGrafter"/>
</dbReference>
<evidence type="ECO:0000313" key="1">
    <source>
        <dbReference type="EMBL" id="SFV71435.1"/>
    </source>
</evidence>
<dbReference type="AlphaFoldDB" id="A0A1W1D0D2"/>
<dbReference type="GO" id="GO:0004521">
    <property type="term" value="F:RNA endonuclease activity"/>
    <property type="evidence" value="ECO:0007669"/>
    <property type="project" value="TreeGrafter"/>
</dbReference>
<dbReference type="NCBIfam" id="NF007386">
    <property type="entry name" value="PRK09907.1"/>
    <property type="match status" value="1"/>
</dbReference>
<dbReference type="Pfam" id="PF02452">
    <property type="entry name" value="PemK_toxin"/>
    <property type="match status" value="1"/>
</dbReference>
<sequence length="114" mass="12831">MKSGSYIPDRGDIVWLNFNPQAGHEQRGKRPALIISPKIYNEKTSLCLCLPITSKIKGYPFEVAISSKLPIKGVVLSDQIKNLDFTVREITFICKSDKTLIQTVQKNILALVRE</sequence>
<dbReference type="GO" id="GO:0006402">
    <property type="term" value="P:mRNA catabolic process"/>
    <property type="evidence" value="ECO:0007669"/>
    <property type="project" value="TreeGrafter"/>
</dbReference>
<gene>
    <name evidence="1" type="ORF">MNB_SV-13-1385</name>
</gene>
<protein>
    <submittedName>
        <fullName evidence="1">Programmed cell death toxin MazF</fullName>
    </submittedName>
</protein>
<dbReference type="EMBL" id="FPHM01000249">
    <property type="protein sequence ID" value="SFV71435.1"/>
    <property type="molecule type" value="Genomic_DNA"/>
</dbReference>
<name>A0A1W1D0D2_9ZZZZ</name>
<accession>A0A1W1D0D2</accession>
<dbReference type="GO" id="GO:0003677">
    <property type="term" value="F:DNA binding"/>
    <property type="evidence" value="ECO:0007669"/>
    <property type="project" value="InterPro"/>
</dbReference>
<proteinExistence type="predicted"/>
<dbReference type="PANTHER" id="PTHR33988:SF3">
    <property type="entry name" value="ENDORIBONUCLEASE TOXIN CHPB-RELATED"/>
    <property type="match status" value="1"/>
</dbReference>
<dbReference type="InterPro" id="IPR011067">
    <property type="entry name" value="Plasmid_toxin/cell-grow_inhib"/>
</dbReference>
<organism evidence="1">
    <name type="scientific">hydrothermal vent metagenome</name>
    <dbReference type="NCBI Taxonomy" id="652676"/>
    <lineage>
        <taxon>unclassified sequences</taxon>
        <taxon>metagenomes</taxon>
        <taxon>ecological metagenomes</taxon>
    </lineage>
</organism>